<dbReference type="Gene3D" id="1.10.260.40">
    <property type="entry name" value="lambda repressor-like DNA-binding domains"/>
    <property type="match status" value="1"/>
</dbReference>
<accession>A0ABN2H3P7</accession>
<gene>
    <name evidence="5" type="ORF">GCM10009807_26810</name>
</gene>
<dbReference type="EMBL" id="BAAAPK010000001">
    <property type="protein sequence ID" value="GAA1681518.1"/>
    <property type="molecule type" value="Genomic_DNA"/>
</dbReference>
<dbReference type="CDD" id="cd06267">
    <property type="entry name" value="PBP1_LacI_sugar_binding-like"/>
    <property type="match status" value="1"/>
</dbReference>
<protein>
    <submittedName>
        <fullName evidence="5">LacI family DNA-binding transcriptional regulator</fullName>
    </submittedName>
</protein>
<keyword evidence="6" id="KW-1185">Reference proteome</keyword>
<dbReference type="Pfam" id="PF13377">
    <property type="entry name" value="Peripla_BP_3"/>
    <property type="match status" value="1"/>
</dbReference>
<dbReference type="InterPro" id="IPR046335">
    <property type="entry name" value="LacI/GalR-like_sensor"/>
</dbReference>
<dbReference type="PANTHER" id="PTHR30146:SF153">
    <property type="entry name" value="LACTOSE OPERON REPRESSOR"/>
    <property type="match status" value="1"/>
</dbReference>
<dbReference type="Gene3D" id="3.40.50.2300">
    <property type="match status" value="2"/>
</dbReference>
<reference evidence="5 6" key="1">
    <citation type="journal article" date="2019" name="Int. J. Syst. Evol. Microbiol.">
        <title>The Global Catalogue of Microorganisms (GCM) 10K type strain sequencing project: providing services to taxonomists for standard genome sequencing and annotation.</title>
        <authorList>
            <consortium name="The Broad Institute Genomics Platform"/>
            <consortium name="The Broad Institute Genome Sequencing Center for Infectious Disease"/>
            <person name="Wu L."/>
            <person name="Ma J."/>
        </authorList>
    </citation>
    <scope>NUCLEOTIDE SEQUENCE [LARGE SCALE GENOMIC DNA]</scope>
    <source>
        <strain evidence="5 6">JCM 15575</strain>
    </source>
</reference>
<dbReference type="CDD" id="cd01392">
    <property type="entry name" value="HTH_LacI"/>
    <property type="match status" value="1"/>
</dbReference>
<proteinExistence type="predicted"/>
<dbReference type="PROSITE" id="PS50932">
    <property type="entry name" value="HTH_LACI_2"/>
    <property type="match status" value="1"/>
</dbReference>
<comment type="caution">
    <text evidence="5">The sequence shown here is derived from an EMBL/GenBank/DDBJ whole genome shotgun (WGS) entry which is preliminary data.</text>
</comment>
<dbReference type="Proteomes" id="UP001500596">
    <property type="component" value="Unassembled WGS sequence"/>
</dbReference>
<dbReference type="SMART" id="SM00354">
    <property type="entry name" value="HTH_LACI"/>
    <property type="match status" value="1"/>
</dbReference>
<evidence type="ECO:0000313" key="6">
    <source>
        <dbReference type="Proteomes" id="UP001500596"/>
    </source>
</evidence>
<dbReference type="RefSeq" id="WP_425561019.1">
    <property type="nucleotide sequence ID" value="NZ_BAAAPK010000001.1"/>
</dbReference>
<dbReference type="InterPro" id="IPR000843">
    <property type="entry name" value="HTH_LacI"/>
</dbReference>
<keyword evidence="2 5" id="KW-0238">DNA-binding</keyword>
<evidence type="ECO:0000313" key="5">
    <source>
        <dbReference type="EMBL" id="GAA1681518.1"/>
    </source>
</evidence>
<feature type="domain" description="HTH lacI-type" evidence="4">
    <location>
        <begin position="23"/>
        <end position="77"/>
    </location>
</feature>
<evidence type="ECO:0000256" key="1">
    <source>
        <dbReference type="ARBA" id="ARBA00023015"/>
    </source>
</evidence>
<keyword evidence="3" id="KW-0804">Transcription</keyword>
<name>A0ABN2H3P7_9MICO</name>
<evidence type="ECO:0000256" key="3">
    <source>
        <dbReference type="ARBA" id="ARBA00023163"/>
    </source>
</evidence>
<sequence length="370" mass="39591">MLIASRTGVRIGRAASEAVTDVSGIAEVARLAGVSKSTASRALGGTGYVSEETRQRVHQAAASIGYVPSTSAVSLATGRTQNIGVVMPYVNRWFFAEVLEGIQQVLLAQGLDLTLYDAKPGTEGRNRIFEDFLARKRFDGLIAVGLEPDHQELDRLVAIGRPIVSVVGSSNVTTVVEIDDDHVARRATEHLIALGHRDIAFIGGGLSTHWAQVDRRRLDGYLNAMKTAGLSDHVRHIYSDVTLPGGYASAVDALGEARGRPTAIVATCDEVAIGAIIAARRLGVQVPSDLSVIGIDDHEFADMFALTTLRQTPREQGRVAVQLLLEHLDDPTQPPKTVRMTSQLVVRNSTAALDPRASAVAIDGRRRGGL</sequence>
<dbReference type="InterPro" id="IPR010982">
    <property type="entry name" value="Lambda_DNA-bd_dom_sf"/>
</dbReference>
<dbReference type="Pfam" id="PF00356">
    <property type="entry name" value="LacI"/>
    <property type="match status" value="1"/>
</dbReference>
<dbReference type="InterPro" id="IPR028082">
    <property type="entry name" value="Peripla_BP_I"/>
</dbReference>
<dbReference type="SUPFAM" id="SSF47413">
    <property type="entry name" value="lambda repressor-like DNA-binding domains"/>
    <property type="match status" value="1"/>
</dbReference>
<evidence type="ECO:0000259" key="4">
    <source>
        <dbReference type="PROSITE" id="PS50932"/>
    </source>
</evidence>
<dbReference type="SUPFAM" id="SSF53822">
    <property type="entry name" value="Periplasmic binding protein-like I"/>
    <property type="match status" value="1"/>
</dbReference>
<dbReference type="PANTHER" id="PTHR30146">
    <property type="entry name" value="LACI-RELATED TRANSCRIPTIONAL REPRESSOR"/>
    <property type="match status" value="1"/>
</dbReference>
<keyword evidence="1" id="KW-0805">Transcription regulation</keyword>
<organism evidence="5 6">
    <name type="scientific">Microbacterium lacus</name>
    <dbReference type="NCBI Taxonomy" id="415217"/>
    <lineage>
        <taxon>Bacteria</taxon>
        <taxon>Bacillati</taxon>
        <taxon>Actinomycetota</taxon>
        <taxon>Actinomycetes</taxon>
        <taxon>Micrococcales</taxon>
        <taxon>Microbacteriaceae</taxon>
        <taxon>Microbacterium</taxon>
    </lineage>
</organism>
<dbReference type="GO" id="GO:0003677">
    <property type="term" value="F:DNA binding"/>
    <property type="evidence" value="ECO:0007669"/>
    <property type="project" value="UniProtKB-KW"/>
</dbReference>
<evidence type="ECO:0000256" key="2">
    <source>
        <dbReference type="ARBA" id="ARBA00023125"/>
    </source>
</evidence>
<dbReference type="PROSITE" id="PS00356">
    <property type="entry name" value="HTH_LACI_1"/>
    <property type="match status" value="1"/>
</dbReference>